<organism evidence="2 3">
    <name type="scientific">Pseudomonas coronafaciens pv. striafaciens</name>
    <dbReference type="NCBI Taxonomy" id="235276"/>
    <lineage>
        <taxon>Bacteria</taxon>
        <taxon>Pseudomonadati</taxon>
        <taxon>Pseudomonadota</taxon>
        <taxon>Gammaproteobacteria</taxon>
        <taxon>Pseudomonadales</taxon>
        <taxon>Pseudomonadaceae</taxon>
        <taxon>Pseudomonas</taxon>
        <taxon>Pseudomonas coronafaciens</taxon>
    </lineage>
</organism>
<evidence type="ECO:0000313" key="2">
    <source>
        <dbReference type="EMBL" id="RMR90242.1"/>
    </source>
</evidence>
<dbReference type="InterPro" id="IPR015947">
    <property type="entry name" value="PUA-like_sf"/>
</dbReference>
<comment type="caution">
    <text evidence="2">The sequence shown here is derived from an EMBL/GenBank/DDBJ whole genome shotgun (WGS) entry which is preliminary data.</text>
</comment>
<dbReference type="AlphaFoldDB" id="A0A3M4YQ71"/>
<dbReference type="Gene3D" id="2.30.130.40">
    <property type="entry name" value="LON domain-like"/>
    <property type="match status" value="1"/>
</dbReference>
<dbReference type="EMBL" id="RBSD01000056">
    <property type="protein sequence ID" value="RMR90242.1"/>
    <property type="molecule type" value="Genomic_DNA"/>
</dbReference>
<dbReference type="Pfam" id="PF02190">
    <property type="entry name" value="LON_substr_bdg"/>
    <property type="match status" value="1"/>
</dbReference>
<gene>
    <name evidence="2" type="ORF">ALP78_04281</name>
</gene>
<dbReference type="SUPFAM" id="SSF88697">
    <property type="entry name" value="PUA domain-like"/>
    <property type="match status" value="1"/>
</dbReference>
<dbReference type="PANTHER" id="PTHR46732:SF8">
    <property type="entry name" value="ATP-DEPENDENT PROTEASE LA (LON) DOMAIN PROTEIN"/>
    <property type="match status" value="1"/>
</dbReference>
<dbReference type="PANTHER" id="PTHR46732">
    <property type="entry name" value="ATP-DEPENDENT PROTEASE LA (LON) DOMAIN PROTEIN"/>
    <property type="match status" value="1"/>
</dbReference>
<reference evidence="2 3" key="1">
    <citation type="submission" date="2018-08" db="EMBL/GenBank/DDBJ databases">
        <title>Recombination of ecologically and evolutionarily significant loci maintains genetic cohesion in the Pseudomonas syringae species complex.</title>
        <authorList>
            <person name="Dillon M."/>
            <person name="Thakur S."/>
            <person name="Almeida R.N.D."/>
            <person name="Weir B.S."/>
            <person name="Guttman D.S."/>
        </authorList>
    </citation>
    <scope>NUCLEOTIDE SEQUENCE [LARGE SCALE GENOMIC DNA]</scope>
    <source>
        <strain evidence="2 3">ICMP 4996</strain>
    </source>
</reference>
<dbReference type="SMART" id="SM00464">
    <property type="entry name" value="LON"/>
    <property type="match status" value="1"/>
</dbReference>
<evidence type="ECO:0000259" key="1">
    <source>
        <dbReference type="PROSITE" id="PS51787"/>
    </source>
</evidence>
<name>A0A3M4YQ71_9PSED</name>
<dbReference type="Proteomes" id="UP000268004">
    <property type="component" value="Unassembled WGS sequence"/>
</dbReference>
<evidence type="ECO:0000313" key="3">
    <source>
        <dbReference type="Proteomes" id="UP000268004"/>
    </source>
</evidence>
<dbReference type="InterPro" id="IPR003111">
    <property type="entry name" value="Lon_prtase_N"/>
</dbReference>
<protein>
    <submittedName>
        <fullName evidence="2">Peptidase S16</fullName>
    </submittedName>
</protein>
<dbReference type="InterPro" id="IPR046336">
    <property type="entry name" value="Lon_prtase_N_sf"/>
</dbReference>
<dbReference type="PROSITE" id="PS51787">
    <property type="entry name" value="LON_N"/>
    <property type="match status" value="1"/>
</dbReference>
<accession>A0A3M4YQ71</accession>
<feature type="domain" description="Lon N-terminal" evidence="1">
    <location>
        <begin position="43"/>
        <end position="234"/>
    </location>
</feature>
<sequence>MRGIAGGGRIGGFCCVGNESDGRCNGIVPAAGNVAGHLKGGFSMTLPLFPLNAVLFPGCVLDLQLFEARYLDMIGRCMKQGEGFGVVCITEGSEVGSVPGGYSMIGCEALVTDFQQQENGLLGIRVVGGRRFRVVAAEVQRDQLLVAEVEWLEEPVERPLQEEDADLVALLEALAEHPMVASLNMGVSAGGQYALSNQLAYLLPFTEKDKVELLEIDDPEERLDAIQELLDEMQGDLQA</sequence>
<proteinExistence type="predicted"/>